<keyword evidence="1 3" id="KW-0808">Transferase</keyword>
<dbReference type="Proteomes" id="UP000179627">
    <property type="component" value="Unassembled WGS sequence"/>
</dbReference>
<name>A0A1S1QN36_9ACTN</name>
<keyword evidence="4" id="KW-1185">Reference proteome</keyword>
<protein>
    <submittedName>
        <fullName evidence="3">Glycosyl transferase</fullName>
    </submittedName>
</protein>
<gene>
    <name evidence="3" type="ORF">CC117_05125</name>
</gene>
<evidence type="ECO:0000259" key="2">
    <source>
        <dbReference type="Pfam" id="PF06722"/>
    </source>
</evidence>
<dbReference type="InterPro" id="IPR002213">
    <property type="entry name" value="UDP_glucos_trans"/>
</dbReference>
<comment type="caution">
    <text evidence="3">The sequence shown here is derived from an EMBL/GenBank/DDBJ whole genome shotgun (WGS) entry which is preliminary data.</text>
</comment>
<dbReference type="PANTHER" id="PTHR48050:SF13">
    <property type="entry name" value="STEROL 3-BETA-GLUCOSYLTRANSFERASE UGT80A2"/>
    <property type="match status" value="1"/>
</dbReference>
<dbReference type="OrthoDB" id="764352at2"/>
<reference evidence="4" key="1">
    <citation type="submission" date="2016-07" db="EMBL/GenBank/DDBJ databases">
        <title>Sequence Frankia sp. strain CcI1.17.</title>
        <authorList>
            <person name="Ghodhbane-Gtari F."/>
            <person name="Swanson E."/>
            <person name="Gueddou A."/>
            <person name="Morris K."/>
            <person name="Hezbri K."/>
            <person name="Ktari A."/>
            <person name="Nouioui I."/>
            <person name="Abebe-Akele F."/>
            <person name="Simpson S."/>
            <person name="Thomas K."/>
            <person name="Gtari M."/>
            <person name="Tisa L.S."/>
            <person name="Hurst S."/>
        </authorList>
    </citation>
    <scope>NUCLEOTIDE SEQUENCE [LARGE SCALE GENOMIC DNA]</scope>
    <source>
        <strain evidence="4">Cc1.17</strain>
    </source>
</reference>
<dbReference type="InterPro" id="IPR010610">
    <property type="entry name" value="EryCIII-like_C"/>
</dbReference>
<dbReference type="Gene3D" id="3.40.50.2000">
    <property type="entry name" value="Glycogen Phosphorylase B"/>
    <property type="match status" value="2"/>
</dbReference>
<dbReference type="EMBL" id="MBLM01000130">
    <property type="protein sequence ID" value="OHV33754.1"/>
    <property type="molecule type" value="Genomic_DNA"/>
</dbReference>
<evidence type="ECO:0000313" key="3">
    <source>
        <dbReference type="EMBL" id="OHV33754.1"/>
    </source>
</evidence>
<dbReference type="InterPro" id="IPR035595">
    <property type="entry name" value="UDP_glycos_trans_CS"/>
</dbReference>
<dbReference type="PROSITE" id="PS00375">
    <property type="entry name" value="UDPGT"/>
    <property type="match status" value="1"/>
</dbReference>
<dbReference type="CDD" id="cd03784">
    <property type="entry name" value="GT1_Gtf-like"/>
    <property type="match status" value="1"/>
</dbReference>
<feature type="domain" description="Erythromycin biosynthesis protein CIII-like C-terminal" evidence="2">
    <location>
        <begin position="261"/>
        <end position="381"/>
    </location>
</feature>
<dbReference type="AlphaFoldDB" id="A0A1S1QN36"/>
<evidence type="ECO:0000256" key="1">
    <source>
        <dbReference type="ARBA" id="ARBA00022679"/>
    </source>
</evidence>
<dbReference type="RefSeq" id="WP_071086802.1">
    <property type="nucleotide sequence ID" value="NZ_MBLM01000130.1"/>
</dbReference>
<dbReference type="GO" id="GO:0016758">
    <property type="term" value="F:hexosyltransferase activity"/>
    <property type="evidence" value="ECO:0007669"/>
    <property type="project" value="UniProtKB-ARBA"/>
</dbReference>
<organism evidence="3 4">
    <name type="scientific">Parafrankia colletiae</name>
    <dbReference type="NCBI Taxonomy" id="573497"/>
    <lineage>
        <taxon>Bacteria</taxon>
        <taxon>Bacillati</taxon>
        <taxon>Actinomycetota</taxon>
        <taxon>Actinomycetes</taxon>
        <taxon>Frankiales</taxon>
        <taxon>Frankiaceae</taxon>
        <taxon>Parafrankia</taxon>
    </lineage>
</organism>
<dbReference type="InterPro" id="IPR050426">
    <property type="entry name" value="Glycosyltransferase_28"/>
</dbReference>
<dbReference type="GO" id="GO:0017000">
    <property type="term" value="P:antibiotic biosynthetic process"/>
    <property type="evidence" value="ECO:0007669"/>
    <property type="project" value="UniProtKB-ARBA"/>
</dbReference>
<accession>A0A1S1QN36</accession>
<sequence>MGRILFAVPPLTGHVNPAVGIAGELAARGHDVALAGHASAVGPLVPPGVPLIALPDEITAEQRADLEARSRPLRGPASLKFLWEEFILPLGTSMARDVGEVLERWRPDVVVADQQAIGAALAARRAGIRWATLATTSAEFDDPYAVLAGVGHWVSDRLREFQLAHGVPDDGAERLDLRFSEDLTVVCSVPSLLRSSFHPSHQVFVGCAAGIRRPAPAFPWEWLDSGRRTVLVSLGTVTRDAGGRFVRAAAEALAGMAGQVQAVVVAPPGPLDDLAEQAPDDLLVRSFVPQVDLMDQLDAVVCHAGNNTVCEALSRGVPLVVAPVRDDQPVIGEQVVRAGAGLRVRFGRSTPSTLATAIGTVLGEPSYAAAAGRLRDEFTAAGGVVTAAHHIEKLLP</sequence>
<evidence type="ECO:0000313" key="4">
    <source>
        <dbReference type="Proteomes" id="UP000179627"/>
    </source>
</evidence>
<dbReference type="PANTHER" id="PTHR48050">
    <property type="entry name" value="STEROL 3-BETA-GLUCOSYLTRANSFERASE"/>
    <property type="match status" value="1"/>
</dbReference>
<proteinExistence type="predicted"/>
<dbReference type="SUPFAM" id="SSF53756">
    <property type="entry name" value="UDP-Glycosyltransferase/glycogen phosphorylase"/>
    <property type="match status" value="1"/>
</dbReference>
<dbReference type="Pfam" id="PF06722">
    <property type="entry name" value="EryCIII-like_C"/>
    <property type="match status" value="1"/>
</dbReference>
<dbReference type="GO" id="GO:0008194">
    <property type="term" value="F:UDP-glycosyltransferase activity"/>
    <property type="evidence" value="ECO:0007669"/>
    <property type="project" value="InterPro"/>
</dbReference>